<gene>
    <name evidence="5" type="ORF">POL68_14690</name>
</gene>
<feature type="transmembrane region" description="Helical" evidence="2">
    <location>
        <begin position="357"/>
        <end position="378"/>
    </location>
</feature>
<keyword evidence="6" id="KW-1185">Reference proteome</keyword>
<keyword evidence="2" id="KW-0472">Membrane</keyword>
<sequence>MNFSCDKCQRRYSIADEKVRGKTVKVRCKNCQNVISVQGPPQEMEESTRVVSLADVERLREQERSLAASQASAPAAEAPWGEEEPTRAAPGRPSSVQWFVMVKSKQEGPLDEAGLSALVANGTVSPRSFFWQQGMADWKRGSDVPELAGIFAPPAAAPAPVPTPLPMATPAPSLSAEPVTTSARGARGGAASRAQPEPAPQADPPWEEAPAPDDRAPWDLDPPAEAEPKRARSEPEPEPDDETGPQGQAAWNDSPDEESKGAWDEPEQPQRPWSDEPEQPTAPQSKNAGMGDLFSDLDLPLKGDGDETGPYPPEGDDSVEGDPLAHVPGGKGTKDGKPVEDTRHFMVQSGVTRRNPIWKVALFILIPVGLVVGGVFAADRLNFVPKVKVVNAKGETVEKSLFFSGEGVSELRDRLMGRKPASTAVPPPAVPPAEKKPQGAQKPGAATPPPATPEMGKAAGELETLYEDSAKEDVGPAVREEADLAGKDSAGKGGPPQEEVLRVVANSQGAIQGCVEKELRKNPSFRGGKVVLTATVGTSGAVKKASLDRKELDKSPVGDCIKKSAKRMVFPAFEAGEDVDLEIPLVLSSGTL</sequence>
<dbReference type="NCBIfam" id="TIGR02098">
    <property type="entry name" value="MJ0042_CXXC"/>
    <property type="match status" value="1"/>
</dbReference>
<name>A0ABT5D7T7_9BACT</name>
<feature type="domain" description="Zinc finger/thioredoxin putative" evidence="3">
    <location>
        <begin position="1"/>
        <end position="35"/>
    </location>
</feature>
<evidence type="ECO:0000259" key="3">
    <source>
        <dbReference type="Pfam" id="PF13717"/>
    </source>
</evidence>
<evidence type="ECO:0000313" key="5">
    <source>
        <dbReference type="EMBL" id="MDC0709717.1"/>
    </source>
</evidence>
<feature type="domain" description="GYF" evidence="4">
    <location>
        <begin position="98"/>
        <end position="147"/>
    </location>
</feature>
<organism evidence="5 6">
    <name type="scientific">Stigmatella ashevillensis</name>
    <dbReference type="NCBI Taxonomy" id="2995309"/>
    <lineage>
        <taxon>Bacteria</taxon>
        <taxon>Pseudomonadati</taxon>
        <taxon>Myxococcota</taxon>
        <taxon>Myxococcia</taxon>
        <taxon>Myxococcales</taxon>
        <taxon>Cystobacterineae</taxon>
        <taxon>Archangiaceae</taxon>
        <taxon>Stigmatella</taxon>
    </lineage>
</organism>
<proteinExistence type="predicted"/>
<feature type="region of interest" description="Disordered" evidence="1">
    <location>
        <begin position="418"/>
        <end position="456"/>
    </location>
</feature>
<evidence type="ECO:0000259" key="4">
    <source>
        <dbReference type="Pfam" id="PF14237"/>
    </source>
</evidence>
<evidence type="ECO:0000313" key="6">
    <source>
        <dbReference type="Proteomes" id="UP001221838"/>
    </source>
</evidence>
<dbReference type="NCBIfam" id="NF033768">
    <property type="entry name" value="myxo_SS_tail"/>
    <property type="match status" value="1"/>
</dbReference>
<dbReference type="Pfam" id="PF14237">
    <property type="entry name" value="GYF_2"/>
    <property type="match status" value="1"/>
</dbReference>
<evidence type="ECO:0000256" key="1">
    <source>
        <dbReference type="SAM" id="MobiDB-lite"/>
    </source>
</evidence>
<dbReference type="Proteomes" id="UP001221838">
    <property type="component" value="Unassembled WGS sequence"/>
</dbReference>
<dbReference type="InterPro" id="IPR025640">
    <property type="entry name" value="GYF_2"/>
</dbReference>
<feature type="region of interest" description="Disordered" evidence="1">
    <location>
        <begin position="62"/>
        <end position="92"/>
    </location>
</feature>
<accession>A0ABT5D7T7</accession>
<dbReference type="EMBL" id="JAQNDM010000002">
    <property type="protein sequence ID" value="MDC0709717.1"/>
    <property type="molecule type" value="Genomic_DNA"/>
</dbReference>
<reference evidence="5 6" key="1">
    <citation type="submission" date="2022-11" db="EMBL/GenBank/DDBJ databases">
        <title>Minimal conservation of predation-associated metabolite biosynthetic gene clusters underscores biosynthetic potential of Myxococcota including descriptions for ten novel species: Archangium lansinium sp. nov., Myxococcus landrumus sp. nov., Nannocystis bai.</title>
        <authorList>
            <person name="Ahearne A."/>
            <person name="Stevens C."/>
            <person name="Dowd S."/>
        </authorList>
    </citation>
    <scope>NUCLEOTIDE SEQUENCE [LARGE SCALE GENOMIC DNA]</scope>
    <source>
        <strain evidence="5 6">NCWAL01</strain>
    </source>
</reference>
<evidence type="ECO:0000256" key="2">
    <source>
        <dbReference type="SAM" id="Phobius"/>
    </source>
</evidence>
<feature type="compositionally biased region" description="Basic and acidic residues" evidence="1">
    <location>
        <begin position="226"/>
        <end position="235"/>
    </location>
</feature>
<dbReference type="RefSeq" id="WP_272138505.1">
    <property type="nucleotide sequence ID" value="NZ_JAQNDM010000002.1"/>
</dbReference>
<keyword evidence="2" id="KW-0812">Transmembrane</keyword>
<protein>
    <submittedName>
        <fullName evidence="5">AgmX/PglI C-terminal domain-containing protein</fullName>
    </submittedName>
</protein>
<dbReference type="InterPro" id="IPR011723">
    <property type="entry name" value="Znf/thioredoxin_put"/>
</dbReference>
<feature type="region of interest" description="Disordered" evidence="1">
    <location>
        <begin position="156"/>
        <end position="339"/>
    </location>
</feature>
<feature type="compositionally biased region" description="Low complexity" evidence="1">
    <location>
        <begin position="170"/>
        <end position="196"/>
    </location>
</feature>
<feature type="compositionally biased region" description="Low complexity" evidence="1">
    <location>
        <begin position="65"/>
        <end position="79"/>
    </location>
</feature>
<comment type="caution">
    <text evidence="5">The sequence shown here is derived from an EMBL/GenBank/DDBJ whole genome shotgun (WGS) entry which is preliminary data.</text>
</comment>
<keyword evidence="2" id="KW-1133">Transmembrane helix</keyword>
<dbReference type="Pfam" id="PF13717">
    <property type="entry name" value="Zn_ribbon_4"/>
    <property type="match status" value="1"/>
</dbReference>
<feature type="compositionally biased region" description="Pro residues" evidence="1">
    <location>
        <begin position="156"/>
        <end position="169"/>
    </location>
</feature>
<dbReference type="InterPro" id="IPR049806">
    <property type="entry name" value="MasK-like_C"/>
</dbReference>